<keyword evidence="1" id="KW-1185">Reference proteome</keyword>
<name>A0A915J9S5_ROMCU</name>
<accession>A0A915J9S5</accession>
<evidence type="ECO:0000313" key="2">
    <source>
        <dbReference type="WBParaSite" id="nRc.2.0.1.t22435-RA"/>
    </source>
</evidence>
<reference evidence="2" key="1">
    <citation type="submission" date="2022-11" db="UniProtKB">
        <authorList>
            <consortium name="WormBaseParasite"/>
        </authorList>
    </citation>
    <scope>IDENTIFICATION</scope>
</reference>
<dbReference type="WBParaSite" id="nRc.2.0.1.t22435-RA">
    <property type="protein sequence ID" value="nRc.2.0.1.t22435-RA"/>
    <property type="gene ID" value="nRc.2.0.1.g22435"/>
</dbReference>
<sequence length="81" mass="9005">MQKCQIIFKDPVDFKAGIYYNAKDAISAHLKFQSAPGPAPPELKETIKEIWNILPGQFETIPNEYDDNAGLLTGTEILPLS</sequence>
<dbReference type="Proteomes" id="UP000887565">
    <property type="component" value="Unplaced"/>
</dbReference>
<evidence type="ECO:0000313" key="1">
    <source>
        <dbReference type="Proteomes" id="UP000887565"/>
    </source>
</evidence>
<dbReference type="AlphaFoldDB" id="A0A915J9S5"/>
<organism evidence="1 2">
    <name type="scientific">Romanomermis culicivorax</name>
    <name type="common">Nematode worm</name>
    <dbReference type="NCBI Taxonomy" id="13658"/>
    <lineage>
        <taxon>Eukaryota</taxon>
        <taxon>Metazoa</taxon>
        <taxon>Ecdysozoa</taxon>
        <taxon>Nematoda</taxon>
        <taxon>Enoplea</taxon>
        <taxon>Dorylaimia</taxon>
        <taxon>Mermithida</taxon>
        <taxon>Mermithoidea</taxon>
        <taxon>Mermithidae</taxon>
        <taxon>Romanomermis</taxon>
    </lineage>
</organism>
<protein>
    <submittedName>
        <fullName evidence="2">Uncharacterized protein</fullName>
    </submittedName>
</protein>
<proteinExistence type="predicted"/>